<dbReference type="Pfam" id="PF21221">
    <property type="entry name" value="B_lactamase-like_C"/>
    <property type="match status" value="1"/>
</dbReference>
<dbReference type="AlphaFoldDB" id="A0A1G6J301"/>
<dbReference type="RefSeq" id="WP_090659342.1">
    <property type="nucleotide sequence ID" value="NZ_FMZX01000001.1"/>
</dbReference>
<dbReference type="Gene3D" id="1.10.10.10">
    <property type="entry name" value="Winged helix-like DNA-binding domain superfamily/Winged helix DNA-binding domain"/>
    <property type="match status" value="1"/>
</dbReference>
<evidence type="ECO:0000313" key="3">
    <source>
        <dbReference type="EMBL" id="SDC13029.1"/>
    </source>
</evidence>
<dbReference type="STRING" id="938405.SAMN02927895_00229"/>
<dbReference type="InterPro" id="IPR050662">
    <property type="entry name" value="Sec-metab_biosynth-thioest"/>
</dbReference>
<sequence>MPDQTNPPPYVPAPLAPEAPPPGEVRTIQPGLLRARMPLPFAPGHVNIWFLEHQGGWLAIDTAIASRTTRAHWDEVLAQPALGGRPLTALLVTHFHPDHIGLAGWLCERFGILPMMTRIEWLMARALWYDSGPDMMAQQIEHYAQAGCPPEFLTFVEGRGALYQRAVGELPRSFHALKDGRAVTIGGGEWRVTTGAGHAPDMATLYSAERGVLISADQILPRISPYIGLHPGEPEADPLGDFLASNDRFRSLPEDTLVLPSHGEPFRTLHRRLDMLAAHHAERLDTLAEGCREPLTAYEAAQILFPRAAQEMGQIGFTVGETLAHLRRLERQGRLRVEPGEVCRFRIV</sequence>
<keyword evidence="4" id="KW-1185">Reference proteome</keyword>
<dbReference type="Pfam" id="PF00753">
    <property type="entry name" value="Lactamase_B"/>
    <property type="match status" value="1"/>
</dbReference>
<organism evidence="3 4">
    <name type="scientific">Belnapia rosea</name>
    <dbReference type="NCBI Taxonomy" id="938405"/>
    <lineage>
        <taxon>Bacteria</taxon>
        <taxon>Pseudomonadati</taxon>
        <taxon>Pseudomonadota</taxon>
        <taxon>Alphaproteobacteria</taxon>
        <taxon>Acetobacterales</taxon>
        <taxon>Roseomonadaceae</taxon>
        <taxon>Belnapia</taxon>
    </lineage>
</organism>
<evidence type="ECO:0000259" key="2">
    <source>
        <dbReference type="SMART" id="SM00849"/>
    </source>
</evidence>
<protein>
    <submittedName>
        <fullName evidence="3">Glyoxylase, beta-lactamase superfamily II</fullName>
    </submittedName>
</protein>
<dbReference type="EMBL" id="FMZX01000001">
    <property type="protein sequence ID" value="SDC13029.1"/>
    <property type="molecule type" value="Genomic_DNA"/>
</dbReference>
<evidence type="ECO:0000313" key="4">
    <source>
        <dbReference type="Proteomes" id="UP000198925"/>
    </source>
</evidence>
<name>A0A1G6J301_9PROT</name>
<dbReference type="PANTHER" id="PTHR23131">
    <property type="entry name" value="ENDORIBONUCLEASE LACTB2"/>
    <property type="match status" value="1"/>
</dbReference>
<dbReference type="InterPro" id="IPR048933">
    <property type="entry name" value="B_lactamase-like_C"/>
</dbReference>
<feature type="region of interest" description="Disordered" evidence="1">
    <location>
        <begin position="1"/>
        <end position="26"/>
    </location>
</feature>
<feature type="domain" description="Metallo-beta-lactamase" evidence="2">
    <location>
        <begin position="45"/>
        <end position="262"/>
    </location>
</feature>
<dbReference type="Proteomes" id="UP000198925">
    <property type="component" value="Unassembled WGS sequence"/>
</dbReference>
<gene>
    <name evidence="3" type="ORF">SAMN04487779_100142</name>
</gene>
<dbReference type="SMART" id="SM00849">
    <property type="entry name" value="Lactamase_B"/>
    <property type="match status" value="1"/>
</dbReference>
<proteinExistence type="predicted"/>
<reference evidence="3 4" key="1">
    <citation type="submission" date="2016-10" db="EMBL/GenBank/DDBJ databases">
        <authorList>
            <person name="de Groot N.N."/>
        </authorList>
    </citation>
    <scope>NUCLEOTIDE SEQUENCE [LARGE SCALE GENOMIC DNA]</scope>
    <source>
        <strain evidence="3 4">CPCC 100156</strain>
    </source>
</reference>
<accession>A0A1G6J301</accession>
<dbReference type="Gene3D" id="3.60.15.10">
    <property type="entry name" value="Ribonuclease Z/Hydroxyacylglutathione hydrolase-like"/>
    <property type="match status" value="1"/>
</dbReference>
<dbReference type="InterPro" id="IPR001279">
    <property type="entry name" value="Metallo-B-lactamas"/>
</dbReference>
<dbReference type="PANTHER" id="PTHR23131:SF4">
    <property type="entry name" value="METALLO-BETA-LACTAMASE SUPERFAMILY POTEIN"/>
    <property type="match status" value="1"/>
</dbReference>
<evidence type="ECO:0000256" key="1">
    <source>
        <dbReference type="SAM" id="MobiDB-lite"/>
    </source>
</evidence>
<dbReference type="SUPFAM" id="SSF56281">
    <property type="entry name" value="Metallo-hydrolase/oxidoreductase"/>
    <property type="match status" value="1"/>
</dbReference>
<dbReference type="InterPro" id="IPR036866">
    <property type="entry name" value="RibonucZ/Hydroxyglut_hydro"/>
</dbReference>
<dbReference type="InterPro" id="IPR036388">
    <property type="entry name" value="WH-like_DNA-bd_sf"/>
</dbReference>
<feature type="compositionally biased region" description="Pro residues" evidence="1">
    <location>
        <begin position="1"/>
        <end position="23"/>
    </location>
</feature>